<protein>
    <recommendedName>
        <fullName evidence="9">Group 1 truncated hemoglobin GlbN</fullName>
    </recommendedName>
</protein>
<dbReference type="GO" id="GO:0019825">
    <property type="term" value="F:oxygen binding"/>
    <property type="evidence" value="ECO:0007669"/>
    <property type="project" value="InterPro"/>
</dbReference>
<feature type="binding site" description="distal binding residue" evidence="6">
    <location>
        <position position="75"/>
    </location>
    <ligand>
        <name>heme</name>
        <dbReference type="ChEBI" id="CHEBI:30413"/>
    </ligand>
    <ligandPart>
        <name>Fe</name>
        <dbReference type="ChEBI" id="CHEBI:18248"/>
    </ligandPart>
</feature>
<dbReference type="PROSITE" id="PS01213">
    <property type="entry name" value="GLOBIN_FAM_2"/>
    <property type="match status" value="1"/>
</dbReference>
<evidence type="ECO:0000256" key="2">
    <source>
        <dbReference type="ARBA" id="ARBA00022448"/>
    </source>
</evidence>
<dbReference type="InterPro" id="IPR019795">
    <property type="entry name" value="Globin_bac-like_CS"/>
</dbReference>
<dbReference type="Gene3D" id="1.10.490.10">
    <property type="entry name" value="Globins"/>
    <property type="match status" value="1"/>
</dbReference>
<dbReference type="AlphaFoldDB" id="A0A517NQZ8"/>
<sequence>MMSKANSELFDRLGGATKLAQIVDNMYERVLSDPDLADFFEGIGVKRLRQMQFQFLASAFGGPVNYTGAELTQIHAKHAISGKHFAKFCGHFADALEANDIAPRDVDDALGRLAMYKDKVTGETNVDG</sequence>
<evidence type="ECO:0000256" key="1">
    <source>
        <dbReference type="ARBA" id="ARBA00001971"/>
    </source>
</evidence>
<dbReference type="SUPFAM" id="SSF46458">
    <property type="entry name" value="Globin-like"/>
    <property type="match status" value="1"/>
</dbReference>
<comment type="cofactor">
    <cofactor evidence="1">
        <name>heme</name>
        <dbReference type="ChEBI" id="CHEBI:30413"/>
    </cofactor>
</comment>
<dbReference type="RefSeq" id="WP_419189772.1">
    <property type="nucleotide sequence ID" value="NZ_CP036526.1"/>
</dbReference>
<dbReference type="InterPro" id="IPR001486">
    <property type="entry name" value="Hemoglobin_trunc"/>
</dbReference>
<evidence type="ECO:0000256" key="5">
    <source>
        <dbReference type="ARBA" id="ARBA00023004"/>
    </source>
</evidence>
<dbReference type="EMBL" id="CP036526">
    <property type="protein sequence ID" value="QDT09548.1"/>
    <property type="molecule type" value="Genomic_DNA"/>
</dbReference>
<keyword evidence="8" id="KW-1185">Reference proteome</keyword>
<keyword evidence="3 6" id="KW-0349">Heme</keyword>
<keyword evidence="5 6" id="KW-0408">Iron</keyword>
<organism evidence="7 8">
    <name type="scientific">Stieleria marina</name>
    <dbReference type="NCBI Taxonomy" id="1930275"/>
    <lineage>
        <taxon>Bacteria</taxon>
        <taxon>Pseudomonadati</taxon>
        <taxon>Planctomycetota</taxon>
        <taxon>Planctomycetia</taxon>
        <taxon>Pirellulales</taxon>
        <taxon>Pirellulaceae</taxon>
        <taxon>Stieleria</taxon>
    </lineage>
</organism>
<keyword evidence="4 6" id="KW-0479">Metal-binding</keyword>
<dbReference type="InterPro" id="IPR009050">
    <property type="entry name" value="Globin-like_sf"/>
</dbReference>
<dbReference type="GO" id="GO:0020037">
    <property type="term" value="F:heme binding"/>
    <property type="evidence" value="ECO:0007669"/>
    <property type="project" value="InterPro"/>
</dbReference>
<dbReference type="Proteomes" id="UP000319817">
    <property type="component" value="Chromosome"/>
</dbReference>
<dbReference type="GO" id="GO:0046872">
    <property type="term" value="F:metal ion binding"/>
    <property type="evidence" value="ECO:0007669"/>
    <property type="project" value="UniProtKB-KW"/>
</dbReference>
<evidence type="ECO:0008006" key="9">
    <source>
        <dbReference type="Google" id="ProtNLM"/>
    </source>
</evidence>
<evidence type="ECO:0000313" key="7">
    <source>
        <dbReference type="EMBL" id="QDT09548.1"/>
    </source>
</evidence>
<reference evidence="7 8" key="1">
    <citation type="submission" date="2019-02" db="EMBL/GenBank/DDBJ databases">
        <title>Deep-cultivation of Planctomycetes and their phenomic and genomic characterization uncovers novel biology.</title>
        <authorList>
            <person name="Wiegand S."/>
            <person name="Jogler M."/>
            <person name="Boedeker C."/>
            <person name="Pinto D."/>
            <person name="Vollmers J."/>
            <person name="Rivas-Marin E."/>
            <person name="Kohn T."/>
            <person name="Peeters S.H."/>
            <person name="Heuer A."/>
            <person name="Rast P."/>
            <person name="Oberbeckmann S."/>
            <person name="Bunk B."/>
            <person name="Jeske O."/>
            <person name="Meyerdierks A."/>
            <person name="Storesund J.E."/>
            <person name="Kallscheuer N."/>
            <person name="Luecker S."/>
            <person name="Lage O.M."/>
            <person name="Pohl T."/>
            <person name="Merkel B.J."/>
            <person name="Hornburger P."/>
            <person name="Mueller R.-W."/>
            <person name="Bruemmer F."/>
            <person name="Labrenz M."/>
            <person name="Spormann A.M."/>
            <person name="Op den Camp H."/>
            <person name="Overmann J."/>
            <person name="Amann R."/>
            <person name="Jetten M.S.M."/>
            <person name="Mascher T."/>
            <person name="Medema M.H."/>
            <person name="Devos D.P."/>
            <person name="Kaster A.-K."/>
            <person name="Ovreas L."/>
            <person name="Rohde M."/>
            <person name="Galperin M.Y."/>
            <person name="Jogler C."/>
        </authorList>
    </citation>
    <scope>NUCLEOTIDE SEQUENCE [LARGE SCALE GENOMIC DNA]</scope>
    <source>
        <strain evidence="7 8">K23_9</strain>
    </source>
</reference>
<evidence type="ECO:0000256" key="4">
    <source>
        <dbReference type="ARBA" id="ARBA00022723"/>
    </source>
</evidence>
<dbReference type="Pfam" id="PF01152">
    <property type="entry name" value="Bac_globin"/>
    <property type="match status" value="1"/>
</dbReference>
<name>A0A517NQZ8_9BACT</name>
<evidence type="ECO:0000313" key="8">
    <source>
        <dbReference type="Proteomes" id="UP000319817"/>
    </source>
</evidence>
<dbReference type="GO" id="GO:0015671">
    <property type="term" value="P:oxygen transport"/>
    <property type="evidence" value="ECO:0007669"/>
    <property type="project" value="InterPro"/>
</dbReference>
<dbReference type="CDD" id="cd00454">
    <property type="entry name" value="TrHb1_N"/>
    <property type="match status" value="1"/>
</dbReference>
<dbReference type="InterPro" id="IPR012292">
    <property type="entry name" value="Globin/Proto"/>
</dbReference>
<gene>
    <name evidence="7" type="ORF">K239x_14940</name>
</gene>
<evidence type="ECO:0000256" key="6">
    <source>
        <dbReference type="PIRSR" id="PIRSR601486-1"/>
    </source>
</evidence>
<evidence type="ECO:0000256" key="3">
    <source>
        <dbReference type="ARBA" id="ARBA00022617"/>
    </source>
</evidence>
<proteinExistence type="predicted"/>
<keyword evidence="2" id="KW-0813">Transport</keyword>
<accession>A0A517NQZ8</accession>